<organism evidence="1 2">
    <name type="scientific">Microlunatus flavus</name>
    <dbReference type="NCBI Taxonomy" id="1036181"/>
    <lineage>
        <taxon>Bacteria</taxon>
        <taxon>Bacillati</taxon>
        <taxon>Actinomycetota</taxon>
        <taxon>Actinomycetes</taxon>
        <taxon>Propionibacteriales</taxon>
        <taxon>Propionibacteriaceae</taxon>
        <taxon>Microlunatus</taxon>
    </lineage>
</organism>
<protein>
    <recommendedName>
        <fullName evidence="3">DUF3515 domain-containing protein</fullName>
    </recommendedName>
</protein>
<name>A0A1H9JE77_9ACTN</name>
<dbReference type="STRING" id="1036181.SAMN05421756_106174"/>
<evidence type="ECO:0000313" key="1">
    <source>
        <dbReference type="EMBL" id="SEQ85108.1"/>
    </source>
</evidence>
<accession>A0A1H9JE77</accession>
<dbReference type="InterPro" id="IPR021903">
    <property type="entry name" value="DUF3515"/>
</dbReference>
<keyword evidence="2" id="KW-1185">Reference proteome</keyword>
<dbReference type="AlphaFoldDB" id="A0A1H9JE77"/>
<dbReference type="Pfam" id="PF12028">
    <property type="entry name" value="DUF3515"/>
    <property type="match status" value="1"/>
</dbReference>
<evidence type="ECO:0008006" key="3">
    <source>
        <dbReference type="Google" id="ProtNLM"/>
    </source>
</evidence>
<sequence>MVVLVLAGCGKVAVEEPTPDAATAQVCGAVMAALPERVLDQGRRSVEPGVLSAAWGKPAIVLRCGVPAPPGLGPYSDCVEVNGVGWYSEDAQGGTIFTTIGRPAFVELSVPTAYAPESGALADLSAAVSAHDPVTRPCS</sequence>
<gene>
    <name evidence="1" type="ORF">SAMN05421756_106174</name>
</gene>
<dbReference type="Proteomes" id="UP000198504">
    <property type="component" value="Unassembled WGS sequence"/>
</dbReference>
<dbReference type="EMBL" id="FOFA01000006">
    <property type="protein sequence ID" value="SEQ85108.1"/>
    <property type="molecule type" value="Genomic_DNA"/>
</dbReference>
<evidence type="ECO:0000313" key="2">
    <source>
        <dbReference type="Proteomes" id="UP000198504"/>
    </source>
</evidence>
<proteinExistence type="predicted"/>
<reference evidence="2" key="1">
    <citation type="submission" date="2016-10" db="EMBL/GenBank/DDBJ databases">
        <authorList>
            <person name="Varghese N."/>
            <person name="Submissions S."/>
        </authorList>
    </citation>
    <scope>NUCLEOTIDE SEQUENCE [LARGE SCALE GENOMIC DNA]</scope>
    <source>
        <strain evidence="2">CGMCC 4.6856</strain>
    </source>
</reference>